<dbReference type="PROSITE" id="PS51257">
    <property type="entry name" value="PROKAR_LIPOPROTEIN"/>
    <property type="match status" value="1"/>
</dbReference>
<reference evidence="1" key="1">
    <citation type="submission" date="2021-09" db="EMBL/GenBank/DDBJ databases">
        <title>Fulvivirga sp. isolated from coastal sediment.</title>
        <authorList>
            <person name="Yu H."/>
        </authorList>
    </citation>
    <scope>NUCLEOTIDE SEQUENCE</scope>
    <source>
        <strain evidence="1">1062</strain>
    </source>
</reference>
<evidence type="ECO:0000313" key="1">
    <source>
        <dbReference type="EMBL" id="MCA6078588.1"/>
    </source>
</evidence>
<dbReference type="RefSeq" id="WP_225699444.1">
    <property type="nucleotide sequence ID" value="NZ_JAIXNE010000006.1"/>
</dbReference>
<name>A0A9X1KZ63_9BACT</name>
<proteinExistence type="predicted"/>
<evidence type="ECO:0000313" key="2">
    <source>
        <dbReference type="Proteomes" id="UP001139409"/>
    </source>
</evidence>
<dbReference type="Proteomes" id="UP001139409">
    <property type="component" value="Unassembled WGS sequence"/>
</dbReference>
<keyword evidence="2" id="KW-1185">Reference proteome</keyword>
<evidence type="ECO:0008006" key="3">
    <source>
        <dbReference type="Google" id="ProtNLM"/>
    </source>
</evidence>
<sequence>MKINIILLLLFIISSCSPGDDKVRSLSDDFKEYWFDGRAEIISFDLQQARYGEIHEGHAVMIFVSEPFSREKQVKLDNPEDEGINVMKLNFIRKFTTGIYPYSTMLSTFCPLTSYGESNLLKMTFSSQEWCGQVFSQLNNRSDGFMLESFSYFEKEGDQRLTIPVTITEDELWTRIRLNPMELPQGKISILPSMMASRLQHFPMTGQQATASFSKDSSTAEYRVEFEDDRILRIYFEPEFPNAITGWDETTGGLTTRARKRKSLKLPYWQLNKNKDQIWRDSLDLK</sequence>
<comment type="caution">
    <text evidence="1">The sequence shown here is derived from an EMBL/GenBank/DDBJ whole genome shotgun (WGS) entry which is preliminary data.</text>
</comment>
<dbReference type="AlphaFoldDB" id="A0A9X1KZ63"/>
<protein>
    <recommendedName>
        <fullName evidence="3">Septum formation inhibitor Maf</fullName>
    </recommendedName>
</protein>
<accession>A0A9X1KZ63</accession>
<organism evidence="1 2">
    <name type="scientific">Fulvivirga sedimenti</name>
    <dbReference type="NCBI Taxonomy" id="2879465"/>
    <lineage>
        <taxon>Bacteria</taxon>
        <taxon>Pseudomonadati</taxon>
        <taxon>Bacteroidota</taxon>
        <taxon>Cytophagia</taxon>
        <taxon>Cytophagales</taxon>
        <taxon>Fulvivirgaceae</taxon>
        <taxon>Fulvivirga</taxon>
    </lineage>
</organism>
<dbReference type="EMBL" id="JAIXNE010000006">
    <property type="protein sequence ID" value="MCA6078588.1"/>
    <property type="molecule type" value="Genomic_DNA"/>
</dbReference>
<gene>
    <name evidence="1" type="ORF">LDX50_27185</name>
</gene>